<sequence>MPDSLPWIEVLRRRNGLPPALATIARGVTAALSTTQDDYALSPQSPESRCGLFDLPTSMCHHCKEIALSNTVLAQAAYDAYSASRAHKSFDGDQLPAWAQLSPEIQDGWLAAVAAVAAPADQAVRGVQQWMALDLHTALGHAADQAPDVTNPGHPTWNDWWTRLLADVRTQAPRTDRLLADPERPGRRPLNIQALEGIYAELTAERTHSTPGTYAARLDTPVARFHEARIKAMVDRLEGLPENAGWLDAFMQHQFLTPDQTDPARIRTGLLQAAVAAVAWIEVIDLLTARNREQDARSASEADRA</sequence>
<keyword evidence="2" id="KW-1185">Reference proteome</keyword>
<gene>
    <name evidence="1" type="ORF">ACEZDG_14475</name>
</gene>
<accession>A0ABV6V9S8</accession>
<comment type="caution">
    <text evidence="1">The sequence shown here is derived from an EMBL/GenBank/DDBJ whole genome shotgun (WGS) entry which is preliminary data.</text>
</comment>
<organism evidence="1 2">
    <name type="scientific">Streptacidiphilus alkalitolerans</name>
    <dbReference type="NCBI Taxonomy" id="3342712"/>
    <lineage>
        <taxon>Bacteria</taxon>
        <taxon>Bacillati</taxon>
        <taxon>Actinomycetota</taxon>
        <taxon>Actinomycetes</taxon>
        <taxon>Kitasatosporales</taxon>
        <taxon>Streptomycetaceae</taxon>
        <taxon>Streptacidiphilus</taxon>
    </lineage>
</organism>
<reference evidence="1 2" key="1">
    <citation type="submission" date="2024-09" db="EMBL/GenBank/DDBJ databases">
        <authorList>
            <person name="Lee S.D."/>
        </authorList>
    </citation>
    <scope>NUCLEOTIDE SEQUENCE [LARGE SCALE GENOMIC DNA]</scope>
    <source>
        <strain evidence="1 2">N1-1</strain>
    </source>
</reference>
<name>A0ABV6V9S8_9ACTN</name>
<evidence type="ECO:0000313" key="1">
    <source>
        <dbReference type="EMBL" id="MFC1410471.1"/>
    </source>
</evidence>
<evidence type="ECO:0000313" key="2">
    <source>
        <dbReference type="Proteomes" id="UP001592582"/>
    </source>
</evidence>
<dbReference type="Proteomes" id="UP001592582">
    <property type="component" value="Unassembled WGS sequence"/>
</dbReference>
<proteinExistence type="predicted"/>
<protein>
    <submittedName>
        <fullName evidence="1">Uncharacterized protein</fullName>
    </submittedName>
</protein>
<dbReference type="EMBL" id="JBHEZX010000005">
    <property type="protein sequence ID" value="MFC1410471.1"/>
    <property type="molecule type" value="Genomic_DNA"/>
</dbReference>